<reference evidence="1" key="2">
    <citation type="journal article" date="2022" name="New Phytol.">
        <title>Evolutionary transition to the ectomycorrhizal habit in the genomes of a hyperdiverse lineage of mushroom-forming fungi.</title>
        <authorList>
            <person name="Looney B."/>
            <person name="Miyauchi S."/>
            <person name="Morin E."/>
            <person name="Drula E."/>
            <person name="Courty P.E."/>
            <person name="Kohler A."/>
            <person name="Kuo A."/>
            <person name="LaButti K."/>
            <person name="Pangilinan J."/>
            <person name="Lipzen A."/>
            <person name="Riley R."/>
            <person name="Andreopoulos W."/>
            <person name="He G."/>
            <person name="Johnson J."/>
            <person name="Nolan M."/>
            <person name="Tritt A."/>
            <person name="Barry K.W."/>
            <person name="Grigoriev I.V."/>
            <person name="Nagy L.G."/>
            <person name="Hibbett D."/>
            <person name="Henrissat B."/>
            <person name="Matheny P.B."/>
            <person name="Labbe J."/>
            <person name="Martin F.M."/>
        </authorList>
    </citation>
    <scope>NUCLEOTIDE SEQUENCE</scope>
    <source>
        <strain evidence="1">FP105234-sp</strain>
    </source>
</reference>
<keyword evidence="2" id="KW-1185">Reference proteome</keyword>
<comment type="caution">
    <text evidence="1">The sequence shown here is derived from an EMBL/GenBank/DDBJ whole genome shotgun (WGS) entry which is preliminary data.</text>
</comment>
<protein>
    <submittedName>
        <fullName evidence="1">Uncharacterized protein</fullName>
    </submittedName>
</protein>
<organism evidence="1 2">
    <name type="scientific">Auriscalpium vulgare</name>
    <dbReference type="NCBI Taxonomy" id="40419"/>
    <lineage>
        <taxon>Eukaryota</taxon>
        <taxon>Fungi</taxon>
        <taxon>Dikarya</taxon>
        <taxon>Basidiomycota</taxon>
        <taxon>Agaricomycotina</taxon>
        <taxon>Agaricomycetes</taxon>
        <taxon>Russulales</taxon>
        <taxon>Auriscalpiaceae</taxon>
        <taxon>Auriscalpium</taxon>
    </lineage>
</organism>
<sequence>MSEYQDIPTLTTASTVDVPSSSSSLSLLVESSAKVLQNLKLRALLACRLTCRTLKRRFSAWPPSPMSDHQDIPAPTTASTVDVHSRLLSLPVELSTKVLQNLDLLALLACRLTCRTLKTLVDSSPSLQYQVALSRVGMRDNPYSAHTTNERIKSLAEYTDAWKHLRWTEHTVLTSESEAIRVWAVYDSIAAFVSNGRIVFHQLPSRLREIAAKRWEVVFPFRVEDFGFEPLQDVLIVLERDLQHVGHTLHVRSLSTGDDHPLSRKPWLPMLPFDGLPGNNDEPALELKYSLRFGSGDYYWKSGVTIWTNSSPSVRDFTFLSGERCLVGVLSGWKLPIRPQLDVWLLCKNEEAYVCSSFQFPPLSRAEDLVLDFSICRSTPCDPLSPSNRTAPFALDHEAQFQLLSVVYIMKSGGNIVMAFPLFIRLSALLKFVEMDVAQQPVASRYARLLAWLSSKVYPRQEQPHEHGWAYWAKDVVRVSTIGFGSLCGSRSAQYMTVSAPSLRDGGGSMAEFVAVDDFHPYRLSRVRHNPFMTFVRRVIRCILRRDQHVDPNISDYVKHLIRSVGDQLPLDVTLAELPPALQNTSRLLQCQMRATYLRL</sequence>
<proteinExistence type="predicted"/>
<dbReference type="EMBL" id="MU275912">
    <property type="protein sequence ID" value="KAI0047066.1"/>
    <property type="molecule type" value="Genomic_DNA"/>
</dbReference>
<evidence type="ECO:0000313" key="2">
    <source>
        <dbReference type="Proteomes" id="UP000814033"/>
    </source>
</evidence>
<dbReference type="Proteomes" id="UP000814033">
    <property type="component" value="Unassembled WGS sequence"/>
</dbReference>
<name>A0ACB8RSF6_9AGAM</name>
<gene>
    <name evidence="1" type="ORF">FA95DRAFT_1572778</name>
</gene>
<evidence type="ECO:0000313" key="1">
    <source>
        <dbReference type="EMBL" id="KAI0047066.1"/>
    </source>
</evidence>
<accession>A0ACB8RSF6</accession>
<reference evidence="1" key="1">
    <citation type="submission" date="2021-02" db="EMBL/GenBank/DDBJ databases">
        <authorList>
            <consortium name="DOE Joint Genome Institute"/>
            <person name="Ahrendt S."/>
            <person name="Looney B.P."/>
            <person name="Miyauchi S."/>
            <person name="Morin E."/>
            <person name="Drula E."/>
            <person name="Courty P.E."/>
            <person name="Chicoki N."/>
            <person name="Fauchery L."/>
            <person name="Kohler A."/>
            <person name="Kuo A."/>
            <person name="Labutti K."/>
            <person name="Pangilinan J."/>
            <person name="Lipzen A."/>
            <person name="Riley R."/>
            <person name="Andreopoulos W."/>
            <person name="He G."/>
            <person name="Johnson J."/>
            <person name="Barry K.W."/>
            <person name="Grigoriev I.V."/>
            <person name="Nagy L."/>
            <person name="Hibbett D."/>
            <person name="Henrissat B."/>
            <person name="Matheny P.B."/>
            <person name="Labbe J."/>
            <person name="Martin F."/>
        </authorList>
    </citation>
    <scope>NUCLEOTIDE SEQUENCE</scope>
    <source>
        <strain evidence="1">FP105234-sp</strain>
    </source>
</reference>